<name>A0ABU5CT57_9BACI</name>
<feature type="transmembrane region" description="Helical" evidence="1">
    <location>
        <begin position="34"/>
        <end position="54"/>
    </location>
</feature>
<keyword evidence="1" id="KW-1133">Transmembrane helix</keyword>
<keyword evidence="1" id="KW-0472">Membrane</keyword>
<keyword evidence="3" id="KW-1185">Reference proteome</keyword>
<feature type="transmembrane region" description="Helical" evidence="1">
    <location>
        <begin position="66"/>
        <end position="81"/>
    </location>
</feature>
<sequence>MKHPYEKYIQIELITLVLACLLGIAALFRGSLWLLVLCLLLMTISLVCDGFIFLHSRRAPHAGKQFSRALLLLFLIAYLLIRI</sequence>
<keyword evidence="1" id="KW-0812">Transmembrane</keyword>
<evidence type="ECO:0000256" key="1">
    <source>
        <dbReference type="SAM" id="Phobius"/>
    </source>
</evidence>
<evidence type="ECO:0000313" key="2">
    <source>
        <dbReference type="EMBL" id="MDY0409532.1"/>
    </source>
</evidence>
<comment type="caution">
    <text evidence="2">The sequence shown here is derived from an EMBL/GenBank/DDBJ whole genome shotgun (WGS) entry which is preliminary data.</text>
</comment>
<accession>A0ABU5CT57</accession>
<organism evidence="2 3">
    <name type="scientific">Paracerasibacillus soli</name>
    <dbReference type="NCBI Taxonomy" id="480284"/>
    <lineage>
        <taxon>Bacteria</taxon>
        <taxon>Bacillati</taxon>
        <taxon>Bacillota</taxon>
        <taxon>Bacilli</taxon>
        <taxon>Bacillales</taxon>
        <taxon>Bacillaceae</taxon>
        <taxon>Paracerasibacillus</taxon>
    </lineage>
</organism>
<dbReference type="RefSeq" id="WP_320380330.1">
    <property type="nucleotide sequence ID" value="NZ_JAWDIQ010000002.1"/>
</dbReference>
<gene>
    <name evidence="2" type="ORF">RWD45_14275</name>
</gene>
<dbReference type="Proteomes" id="UP001275315">
    <property type="component" value="Unassembled WGS sequence"/>
</dbReference>
<feature type="transmembrane region" description="Helical" evidence="1">
    <location>
        <begin position="9"/>
        <end position="28"/>
    </location>
</feature>
<reference evidence="2 3" key="1">
    <citation type="submission" date="2023-10" db="EMBL/GenBank/DDBJ databases">
        <title>Virgibacillus soli CC-YMP-6 genome.</title>
        <authorList>
            <person name="Miliotis G."/>
            <person name="Sengupta P."/>
            <person name="Hameed A."/>
            <person name="Chuvochina M."/>
            <person name="Mcdonagh F."/>
            <person name="Simpson A.C."/>
            <person name="Singh N.K."/>
            <person name="Rekha P.D."/>
            <person name="Raman K."/>
            <person name="Hugenholtz P."/>
            <person name="Venkateswaran K."/>
        </authorList>
    </citation>
    <scope>NUCLEOTIDE SEQUENCE [LARGE SCALE GENOMIC DNA]</scope>
    <source>
        <strain evidence="2 3">CC-YMP-6</strain>
    </source>
</reference>
<dbReference type="EMBL" id="JAWDIQ010000002">
    <property type="protein sequence ID" value="MDY0409532.1"/>
    <property type="molecule type" value="Genomic_DNA"/>
</dbReference>
<evidence type="ECO:0000313" key="3">
    <source>
        <dbReference type="Proteomes" id="UP001275315"/>
    </source>
</evidence>
<proteinExistence type="predicted"/>
<protein>
    <submittedName>
        <fullName evidence="2">Uncharacterized protein</fullName>
    </submittedName>
</protein>